<dbReference type="AlphaFoldDB" id="A0A7X6KYT2"/>
<reference evidence="1 2" key="1">
    <citation type="submission" date="2020-04" db="EMBL/GenBank/DDBJ databases">
        <title>MicrobeNet Type strains.</title>
        <authorList>
            <person name="Nicholson A.C."/>
        </authorList>
    </citation>
    <scope>NUCLEOTIDE SEQUENCE [LARGE SCALE GENOMIC DNA]</scope>
    <source>
        <strain evidence="1 2">ATCC BAA-788</strain>
    </source>
</reference>
<sequence>MPTPPEYHLVTRWSLPAGPDRVWQVLADPELSWPRWWPGLTSPWSAEDCALFVLRPVRYGYALRFGLVVTEREPPRRARLAVSGDLVGTGLVSIDPAPGGSTLELDWRVRTTRPWMRRTGPVLAPVFRRAHAHAMRSGCVGLRGYLERVGAP</sequence>
<evidence type="ECO:0008006" key="3">
    <source>
        <dbReference type="Google" id="ProtNLM"/>
    </source>
</evidence>
<protein>
    <recommendedName>
        <fullName evidence="3">Polyketide cyclase</fullName>
    </recommendedName>
</protein>
<dbReference type="RefSeq" id="WP_168631622.1">
    <property type="nucleotide sequence ID" value="NZ_BONL01000038.1"/>
</dbReference>
<dbReference type="InterPro" id="IPR023393">
    <property type="entry name" value="START-like_dom_sf"/>
</dbReference>
<evidence type="ECO:0000313" key="2">
    <source>
        <dbReference type="Proteomes" id="UP000581206"/>
    </source>
</evidence>
<dbReference type="Gene3D" id="3.30.530.20">
    <property type="match status" value="1"/>
</dbReference>
<dbReference type="Pfam" id="PF10604">
    <property type="entry name" value="Polyketide_cyc2"/>
    <property type="match status" value="1"/>
</dbReference>
<dbReference type="EMBL" id="JAAXOX010000016">
    <property type="protein sequence ID" value="NKY24499.1"/>
    <property type="molecule type" value="Genomic_DNA"/>
</dbReference>
<accession>A0A7X6KYT2</accession>
<dbReference type="SUPFAM" id="SSF55961">
    <property type="entry name" value="Bet v1-like"/>
    <property type="match status" value="1"/>
</dbReference>
<name>A0A7X6KYT2_9CELL</name>
<dbReference type="Proteomes" id="UP000581206">
    <property type="component" value="Unassembled WGS sequence"/>
</dbReference>
<evidence type="ECO:0000313" key="1">
    <source>
        <dbReference type="EMBL" id="NKY24499.1"/>
    </source>
</evidence>
<keyword evidence="2" id="KW-1185">Reference proteome</keyword>
<dbReference type="InterPro" id="IPR019587">
    <property type="entry name" value="Polyketide_cyclase/dehydratase"/>
</dbReference>
<proteinExistence type="predicted"/>
<gene>
    <name evidence="1" type="ORF">HGA03_17710</name>
</gene>
<organism evidence="1 2">
    <name type="scientific">Cellulomonas denverensis</name>
    <dbReference type="NCBI Taxonomy" id="264297"/>
    <lineage>
        <taxon>Bacteria</taxon>
        <taxon>Bacillati</taxon>
        <taxon>Actinomycetota</taxon>
        <taxon>Actinomycetes</taxon>
        <taxon>Micrococcales</taxon>
        <taxon>Cellulomonadaceae</taxon>
        <taxon>Cellulomonas</taxon>
    </lineage>
</organism>
<comment type="caution">
    <text evidence="1">The sequence shown here is derived from an EMBL/GenBank/DDBJ whole genome shotgun (WGS) entry which is preliminary data.</text>
</comment>